<evidence type="ECO:0000256" key="4">
    <source>
        <dbReference type="ARBA" id="ARBA00022692"/>
    </source>
</evidence>
<evidence type="ECO:0000256" key="5">
    <source>
        <dbReference type="ARBA" id="ARBA00022729"/>
    </source>
</evidence>
<dbReference type="GO" id="GO:0030247">
    <property type="term" value="F:polysaccharide binding"/>
    <property type="evidence" value="ECO:0007669"/>
    <property type="project" value="InterPro"/>
</dbReference>
<dbReference type="CDD" id="cd14066">
    <property type="entry name" value="STKc_IRAK"/>
    <property type="match status" value="1"/>
</dbReference>
<sequence length="1001" mass="111424">MPSSPKPLLPPLTLSPFLTILFSLLPPSTASPIPNCSPSTCGNSTIQIPYPFWLAQNPLSTFCGYPDLMLHCVDNHTILSLPDAGNYTVTAFNISSQTLSLLDTAAIADQTCPQPLRNLSIYSNFYNSTLSFTSDDTQLFFYYNCSKTASLAVPLRCKGGKSSYAVVVDLGVTSAADCEENVVAPVMHASAVGTDRFFYGDVVGVVKLGFRMHWDGGGGDECRRCEGSAGLCGRGPKGFVCFCESGIRDKDCGEGKVSDPLAFLCLVIRIPIYASLTGKWFALISNNHPPRGRRILEPKVPDDPVIVTFFLSLLYFSFSTQFRANALLSLSEILCLRVFAKMLQSLWYPSSLCCLLLLLPLLLRSSASVPTNPDYVACSEHEVLHCGKLNVTYPFRLIESPDYCGYPGYELNCNLDEEATPLTIKLGGEDYAVLNIFYRERVVVVVNSYLLKTDCPRNFINTSFNPSLFSYASYDSNLTVYVNCIFPNMQPELPEIPCLNAQNKSYYKVDKGPSTFLDNFQGSCELTAAVAVYDKENFDATLKGGFSLTWNDSLDWCQECMDSGGRCGYNKNRPEDQICFCSDTNRPRSCFYSTKKQSKGLIIAGTVAGGLCAAIICSFCFILYARRKKKRRSNSTIDRIVSFQPFSKSDPELGCSLHAPIFKYDDLYEATNGFDSSKELGDGGFGTVYKGKLRDGRVVAVKRLYENNYRRVEQFLNEVNILSLLRHQNLVSLYGCTSRHSRELLLVYEFVPNGTVADHLHGSRASESYMPWHVRLSIAIETADALNYLHSVEPQIIHRDIKTNNLLLDNNFHVKVADFGLSRLFPLDATHVSTAPQGTPGYVDPEYHQCYQLTDKSDVYSFGVVLMEFISSKPAVDITRERNEINLARMAINKIQRQELHEFVDKKLGYESDCDINKMINQVAEMAFQCLQTDREMRPSIKDVLEVLIGIENGGRKKESFEDVNATLKEEAQLLKSSPPYSPNSVTTVWVSNGTTPNTSG</sequence>
<dbReference type="PANTHER" id="PTHR46008:SF2">
    <property type="entry name" value="LEAF RUST 10 DISEASE-RESISTANCE LOCUS RECEPTOR-LIKE PROTEIN KINASE-LIKE 1.4"/>
    <property type="match status" value="1"/>
</dbReference>
<reference evidence="17" key="1">
    <citation type="journal article" date="2022" name="Front. Genet.">
        <title>Chromosome-Scale Assembly of the Dendrobium nobile Genome Provides Insights Into the Molecular Mechanism of the Biosynthesis of the Medicinal Active Ingredient of Dendrobium.</title>
        <authorList>
            <person name="Xu Q."/>
            <person name="Niu S.-C."/>
            <person name="Li K.-L."/>
            <person name="Zheng P.-J."/>
            <person name="Zhang X.-J."/>
            <person name="Jia Y."/>
            <person name="Liu Y."/>
            <person name="Niu Y.-X."/>
            <person name="Yu L.-H."/>
            <person name="Chen D.-F."/>
            <person name="Zhang G.-Q."/>
        </authorList>
    </citation>
    <scope>NUCLEOTIDE SEQUENCE</scope>
    <source>
        <tissue evidence="17">Leaf</tissue>
    </source>
</reference>
<accession>A0A8T3A3K5</accession>
<evidence type="ECO:0000256" key="14">
    <source>
        <dbReference type="SAM" id="Phobius"/>
    </source>
</evidence>
<dbReference type="GO" id="GO:0004674">
    <property type="term" value="F:protein serine/threonine kinase activity"/>
    <property type="evidence" value="ECO:0007669"/>
    <property type="project" value="UniProtKB-KW"/>
</dbReference>
<name>A0A8T3A3K5_DENNO</name>
<feature type="domain" description="Protein kinase" evidence="16">
    <location>
        <begin position="674"/>
        <end position="951"/>
    </location>
</feature>
<dbReference type="Gene3D" id="3.30.200.20">
    <property type="entry name" value="Phosphorylase Kinase, domain 1"/>
    <property type="match status" value="1"/>
</dbReference>
<dbReference type="SMR" id="A0A8T3A3K5"/>
<dbReference type="SMART" id="SM00220">
    <property type="entry name" value="S_TKc"/>
    <property type="match status" value="1"/>
</dbReference>
<evidence type="ECO:0000259" key="16">
    <source>
        <dbReference type="PROSITE" id="PS50011"/>
    </source>
</evidence>
<evidence type="ECO:0000256" key="12">
    <source>
        <dbReference type="PROSITE-ProRule" id="PRU10141"/>
    </source>
</evidence>
<gene>
    <name evidence="17" type="ORF">KFK09_028765</name>
</gene>
<keyword evidence="2" id="KW-0723">Serine/threonine-protein kinase</keyword>
<keyword evidence="7" id="KW-0418">Kinase</keyword>
<dbReference type="FunFam" id="1.10.510.10:FF:000161">
    <property type="entry name" value="Wall-associated receptor kinase-like 20"/>
    <property type="match status" value="1"/>
</dbReference>
<evidence type="ECO:0000256" key="9">
    <source>
        <dbReference type="ARBA" id="ARBA00022989"/>
    </source>
</evidence>
<dbReference type="EMBL" id="JAGYWB010000019">
    <property type="protein sequence ID" value="KAI0488926.1"/>
    <property type="molecule type" value="Genomic_DNA"/>
</dbReference>
<dbReference type="SUPFAM" id="SSF56112">
    <property type="entry name" value="Protein kinase-like (PK-like)"/>
    <property type="match status" value="1"/>
</dbReference>
<dbReference type="PANTHER" id="PTHR46008">
    <property type="entry name" value="LEAF RUST 10 DISEASE-RESISTANCE LOCUS RECEPTOR-LIKE PROTEIN KINASE-LIKE 1.4"/>
    <property type="match status" value="1"/>
</dbReference>
<evidence type="ECO:0000256" key="13">
    <source>
        <dbReference type="SAM" id="MobiDB-lite"/>
    </source>
</evidence>
<keyword evidence="3" id="KW-0808">Transferase</keyword>
<evidence type="ECO:0000256" key="11">
    <source>
        <dbReference type="ARBA" id="ARBA00023180"/>
    </source>
</evidence>
<dbReference type="Proteomes" id="UP000829196">
    <property type="component" value="Unassembled WGS sequence"/>
</dbReference>
<dbReference type="PROSITE" id="PS50011">
    <property type="entry name" value="PROTEIN_KINASE_DOM"/>
    <property type="match status" value="1"/>
</dbReference>
<evidence type="ECO:0000256" key="15">
    <source>
        <dbReference type="SAM" id="SignalP"/>
    </source>
</evidence>
<evidence type="ECO:0000256" key="6">
    <source>
        <dbReference type="ARBA" id="ARBA00022741"/>
    </source>
</evidence>
<dbReference type="Pfam" id="PF00069">
    <property type="entry name" value="Pkinase"/>
    <property type="match status" value="1"/>
</dbReference>
<proteinExistence type="predicted"/>
<evidence type="ECO:0000313" key="17">
    <source>
        <dbReference type="EMBL" id="KAI0488926.1"/>
    </source>
</evidence>
<dbReference type="AlphaFoldDB" id="A0A8T3A3K5"/>
<dbReference type="InterPro" id="IPR017441">
    <property type="entry name" value="Protein_kinase_ATP_BS"/>
</dbReference>
<comment type="caution">
    <text evidence="17">The sequence shown here is derived from an EMBL/GenBank/DDBJ whole genome shotgun (WGS) entry which is preliminary data.</text>
</comment>
<dbReference type="OrthoDB" id="4062651at2759"/>
<keyword evidence="4 14" id="KW-0812">Transmembrane</keyword>
<dbReference type="Pfam" id="PF14380">
    <property type="entry name" value="WAK_assoc"/>
    <property type="match status" value="2"/>
</dbReference>
<keyword evidence="6 12" id="KW-0547">Nucleotide-binding</keyword>
<feature type="signal peptide" evidence="15">
    <location>
        <begin position="1"/>
        <end position="30"/>
    </location>
</feature>
<evidence type="ECO:0000256" key="10">
    <source>
        <dbReference type="ARBA" id="ARBA00023136"/>
    </source>
</evidence>
<evidence type="ECO:0000256" key="1">
    <source>
        <dbReference type="ARBA" id="ARBA00004167"/>
    </source>
</evidence>
<keyword evidence="9 14" id="KW-1133">Transmembrane helix</keyword>
<dbReference type="InterPro" id="IPR000719">
    <property type="entry name" value="Prot_kinase_dom"/>
</dbReference>
<dbReference type="PROSITE" id="PS00108">
    <property type="entry name" value="PROTEIN_KINASE_ST"/>
    <property type="match status" value="1"/>
</dbReference>
<keyword evidence="8 12" id="KW-0067">ATP-binding</keyword>
<keyword evidence="10 14" id="KW-0472">Membrane</keyword>
<evidence type="ECO:0000256" key="7">
    <source>
        <dbReference type="ARBA" id="ARBA00022777"/>
    </source>
</evidence>
<dbReference type="Pfam" id="PF13947">
    <property type="entry name" value="GUB_WAK_bind"/>
    <property type="match status" value="2"/>
</dbReference>
<evidence type="ECO:0000313" key="18">
    <source>
        <dbReference type="Proteomes" id="UP000829196"/>
    </source>
</evidence>
<evidence type="ECO:0000256" key="3">
    <source>
        <dbReference type="ARBA" id="ARBA00022679"/>
    </source>
</evidence>
<evidence type="ECO:0000256" key="8">
    <source>
        <dbReference type="ARBA" id="ARBA00022840"/>
    </source>
</evidence>
<dbReference type="InterPro" id="IPR008271">
    <property type="entry name" value="Ser/Thr_kinase_AS"/>
</dbReference>
<keyword evidence="18" id="KW-1185">Reference proteome</keyword>
<protein>
    <recommendedName>
        <fullName evidence="16">Protein kinase domain-containing protein</fullName>
    </recommendedName>
</protein>
<comment type="subcellular location">
    <subcellularLocation>
        <location evidence="1">Membrane</location>
        <topology evidence="1">Single-pass membrane protein</topology>
    </subcellularLocation>
</comment>
<organism evidence="17 18">
    <name type="scientific">Dendrobium nobile</name>
    <name type="common">Orchid</name>
    <dbReference type="NCBI Taxonomy" id="94219"/>
    <lineage>
        <taxon>Eukaryota</taxon>
        <taxon>Viridiplantae</taxon>
        <taxon>Streptophyta</taxon>
        <taxon>Embryophyta</taxon>
        <taxon>Tracheophyta</taxon>
        <taxon>Spermatophyta</taxon>
        <taxon>Magnoliopsida</taxon>
        <taxon>Liliopsida</taxon>
        <taxon>Asparagales</taxon>
        <taxon>Orchidaceae</taxon>
        <taxon>Epidendroideae</taxon>
        <taxon>Malaxideae</taxon>
        <taxon>Dendrobiinae</taxon>
        <taxon>Dendrobium</taxon>
    </lineage>
</organism>
<feature type="chain" id="PRO_5035812560" description="Protein kinase domain-containing protein" evidence="15">
    <location>
        <begin position="31"/>
        <end position="1001"/>
    </location>
</feature>
<keyword evidence="11" id="KW-0325">Glycoprotein</keyword>
<dbReference type="InterPro" id="IPR011009">
    <property type="entry name" value="Kinase-like_dom_sf"/>
</dbReference>
<dbReference type="InterPro" id="IPR025287">
    <property type="entry name" value="WAK_GUB"/>
</dbReference>
<dbReference type="GO" id="GO:0005886">
    <property type="term" value="C:plasma membrane"/>
    <property type="evidence" value="ECO:0007669"/>
    <property type="project" value="UniProtKB-ARBA"/>
</dbReference>
<feature type="binding site" evidence="12">
    <location>
        <position position="702"/>
    </location>
    <ligand>
        <name>ATP</name>
        <dbReference type="ChEBI" id="CHEBI:30616"/>
    </ligand>
</feature>
<dbReference type="Gene3D" id="1.10.510.10">
    <property type="entry name" value="Transferase(Phosphotransferase) domain 1"/>
    <property type="match status" value="1"/>
</dbReference>
<feature type="region of interest" description="Disordered" evidence="13">
    <location>
        <begin position="976"/>
        <end position="1001"/>
    </location>
</feature>
<feature type="transmembrane region" description="Helical" evidence="14">
    <location>
        <begin position="601"/>
        <end position="625"/>
    </location>
</feature>
<evidence type="ECO:0000256" key="2">
    <source>
        <dbReference type="ARBA" id="ARBA00022527"/>
    </source>
</evidence>
<dbReference type="InterPro" id="IPR032872">
    <property type="entry name" value="WAK_assoc_C"/>
</dbReference>
<dbReference type="GO" id="GO:0005524">
    <property type="term" value="F:ATP binding"/>
    <property type="evidence" value="ECO:0007669"/>
    <property type="project" value="UniProtKB-UniRule"/>
</dbReference>
<keyword evidence="5 15" id="KW-0732">Signal</keyword>
<dbReference type="PROSITE" id="PS00107">
    <property type="entry name" value="PROTEIN_KINASE_ATP"/>
    <property type="match status" value="1"/>
</dbReference>
<feature type="compositionally biased region" description="Polar residues" evidence="13">
    <location>
        <begin position="983"/>
        <end position="1001"/>
    </location>
</feature>